<proteinExistence type="predicted"/>
<organism evidence="1 2">
    <name type="scientific">Paralimibaculum aggregatum</name>
    <dbReference type="NCBI Taxonomy" id="3036245"/>
    <lineage>
        <taxon>Bacteria</taxon>
        <taxon>Pseudomonadati</taxon>
        <taxon>Pseudomonadota</taxon>
        <taxon>Alphaproteobacteria</taxon>
        <taxon>Rhodobacterales</taxon>
        <taxon>Paracoccaceae</taxon>
        <taxon>Paralimibaculum</taxon>
    </lineage>
</organism>
<accession>A0ABQ6LF29</accession>
<evidence type="ECO:0000313" key="2">
    <source>
        <dbReference type="Proteomes" id="UP001239909"/>
    </source>
</evidence>
<evidence type="ECO:0000313" key="1">
    <source>
        <dbReference type="EMBL" id="GMG81947.1"/>
    </source>
</evidence>
<keyword evidence="2" id="KW-1185">Reference proteome</keyword>
<gene>
    <name evidence="1" type="ORF">LNKW23_11600</name>
</gene>
<protein>
    <submittedName>
        <fullName evidence="1">Uncharacterized protein</fullName>
    </submittedName>
</protein>
<sequence length="79" mass="8543">MSRMSDSPMGLRMFRAMASALTSVGAVTGAARAVADYGRLERLPDLDLAAGGFERARLGETLLCRHLRNPPAGEPSRRR</sequence>
<reference evidence="1 2" key="1">
    <citation type="submission" date="2023-04" db="EMBL/GenBank/DDBJ databases">
        <title>Marinoamorphus aggregata gen. nov., sp. Nov., isolate from tissue of brittle star Ophioplocus japonicus.</title>
        <authorList>
            <person name="Kawano K."/>
            <person name="Sawayama S."/>
            <person name="Nakagawa S."/>
        </authorList>
    </citation>
    <scope>NUCLEOTIDE SEQUENCE [LARGE SCALE GENOMIC DNA]</scope>
    <source>
        <strain evidence="1 2">NKW23</strain>
    </source>
</reference>
<dbReference type="EMBL" id="BSYI01000007">
    <property type="protein sequence ID" value="GMG81947.1"/>
    <property type="molecule type" value="Genomic_DNA"/>
</dbReference>
<name>A0ABQ6LF29_9RHOB</name>
<comment type="caution">
    <text evidence="1">The sequence shown here is derived from an EMBL/GenBank/DDBJ whole genome shotgun (WGS) entry which is preliminary data.</text>
</comment>
<dbReference type="Proteomes" id="UP001239909">
    <property type="component" value="Unassembled WGS sequence"/>
</dbReference>